<dbReference type="Gene3D" id="3.40.50.300">
    <property type="entry name" value="P-loop containing nucleotide triphosphate hydrolases"/>
    <property type="match status" value="1"/>
</dbReference>
<gene>
    <name evidence="1" type="ORF">GCM10022223_15040</name>
</gene>
<sequence length="774" mass="84513">MSVHGISSLEPAYRQQSAGVSVLAETPAMTLPPPLWEQLVRNGSIGDEDLPSPMSPEKNWYTRRLRPARPLVQVLAEPDLRAVVLIRGPGPSVRVADLAASDRVITVPLDAENWREPVLDPIEQHPAGAELAERLNGGGQVVVVFDGLDQVPGPDHRLDLAHRIAAFTEQYRQARVIVTTRPVGYEHSRARAALKTAGFAHFTLLGPAELPRERWAEAVLTLAGQWPVGELTRQDKVELLGGLARHLREELGGNHIDDTALDEYVGAFLRERLGLTADVATGMLQHLGDGDVILTGFGAGVYGFTHPELLDHLAAEEFRKQLSDDDLVALCDWHGDDPDWAMTLQLLIGRVPGPLAARCISTLLTDDQPWRDNLNLLPYRLVLALRAVGELRDPSVVEDQAEALAQTLMALLTTASARERRLAHPLSFVMTTPRLTLGPAWPGGDLFESWYVDERPDLGYYAGLVAAHIHVALLPGDVETLRAAAQAEDWFVGRAAVEALATQWPQHPQTLAFLHEVTGSGPDGLVGEVAVRFVAANWPEHPDTLEFLRGAAIGSAHERVRQAALETLATGWAGQPGTLTLLQDRATDDENSLVRQSAVRAIATGWPDRLDTLPLLRDRARHDKNNYVRYAAVGNIIEGWGEHPDTPSFLKKCIVADRGDEVVLVSLRALVEDPANLPWLHDQARNGRSFNRDFVVDAISARWPEDPGTIALLWERATGKSDAEARLVAIAELAAGHAHHPQTVTLLRNLAGADADPSVRKSLEEALSGPQQQS</sequence>
<dbReference type="Pfam" id="PF13646">
    <property type="entry name" value="HEAT_2"/>
    <property type="match status" value="1"/>
</dbReference>
<name>A0ABP6Z7R1_9ACTN</name>
<dbReference type="InterPro" id="IPR016024">
    <property type="entry name" value="ARM-type_fold"/>
</dbReference>
<dbReference type="EMBL" id="BAAAZO010000002">
    <property type="protein sequence ID" value="GAA3600443.1"/>
    <property type="molecule type" value="Genomic_DNA"/>
</dbReference>
<evidence type="ECO:0000313" key="2">
    <source>
        <dbReference type="Proteomes" id="UP001501074"/>
    </source>
</evidence>
<dbReference type="Proteomes" id="UP001501074">
    <property type="component" value="Unassembled WGS sequence"/>
</dbReference>
<organism evidence="1 2">
    <name type="scientific">Kineosporia mesophila</name>
    <dbReference type="NCBI Taxonomy" id="566012"/>
    <lineage>
        <taxon>Bacteria</taxon>
        <taxon>Bacillati</taxon>
        <taxon>Actinomycetota</taxon>
        <taxon>Actinomycetes</taxon>
        <taxon>Kineosporiales</taxon>
        <taxon>Kineosporiaceae</taxon>
        <taxon>Kineosporia</taxon>
    </lineage>
</organism>
<keyword evidence="2" id="KW-1185">Reference proteome</keyword>
<reference evidence="2" key="1">
    <citation type="journal article" date="2019" name="Int. J. Syst. Evol. Microbiol.">
        <title>The Global Catalogue of Microorganisms (GCM) 10K type strain sequencing project: providing services to taxonomists for standard genome sequencing and annotation.</title>
        <authorList>
            <consortium name="The Broad Institute Genomics Platform"/>
            <consortium name="The Broad Institute Genome Sequencing Center for Infectious Disease"/>
            <person name="Wu L."/>
            <person name="Ma J."/>
        </authorList>
    </citation>
    <scope>NUCLEOTIDE SEQUENCE [LARGE SCALE GENOMIC DNA]</scope>
    <source>
        <strain evidence="2">JCM 16902</strain>
    </source>
</reference>
<dbReference type="Gene3D" id="1.25.10.10">
    <property type="entry name" value="Leucine-rich Repeat Variant"/>
    <property type="match status" value="1"/>
</dbReference>
<protein>
    <recommendedName>
        <fullName evidence="3">HEAT repeat protein</fullName>
    </recommendedName>
</protein>
<dbReference type="SUPFAM" id="SSF48371">
    <property type="entry name" value="ARM repeat"/>
    <property type="match status" value="2"/>
</dbReference>
<proteinExistence type="predicted"/>
<dbReference type="InterPro" id="IPR027417">
    <property type="entry name" value="P-loop_NTPase"/>
</dbReference>
<comment type="caution">
    <text evidence="1">The sequence shown here is derived from an EMBL/GenBank/DDBJ whole genome shotgun (WGS) entry which is preliminary data.</text>
</comment>
<evidence type="ECO:0008006" key="3">
    <source>
        <dbReference type="Google" id="ProtNLM"/>
    </source>
</evidence>
<evidence type="ECO:0000313" key="1">
    <source>
        <dbReference type="EMBL" id="GAA3600443.1"/>
    </source>
</evidence>
<dbReference type="InterPro" id="IPR011989">
    <property type="entry name" value="ARM-like"/>
</dbReference>
<accession>A0ABP6Z7R1</accession>